<dbReference type="Pfam" id="PF05635">
    <property type="entry name" value="23S_rRNA_IVP"/>
    <property type="match status" value="1"/>
</dbReference>
<dbReference type="InterPro" id="IPR036583">
    <property type="entry name" value="23S_rRNA_IVS_sf"/>
</dbReference>
<dbReference type="PANTHER" id="PTHR38471:SF2">
    <property type="entry name" value="FOUR HELIX BUNDLE PROTEIN"/>
    <property type="match status" value="1"/>
</dbReference>
<reference evidence="1" key="1">
    <citation type="submission" date="2023-06" db="EMBL/GenBank/DDBJ databases">
        <title>Cytophagales bacterium Strain LB-30, isolated from soil.</title>
        <authorList>
            <person name="Liu B."/>
        </authorList>
    </citation>
    <scope>NUCLEOTIDE SEQUENCE</scope>
    <source>
        <strain evidence="1">LB-30</strain>
    </source>
</reference>
<sequence length="133" mass="15425">MATWKTFEDIEAWQRARQLSQEIYSLTLLGSFAKDFGLRDQINRASGSIMDNIAEGFDRGGKKEFINFLSYAKGSAGEVKSQLYRALDREYIEKIHFEKLFKETDELGKMIAGLMNYLNKSEYQGLKFKDRVE</sequence>
<proteinExistence type="predicted"/>
<keyword evidence="2" id="KW-1185">Reference proteome</keyword>
<dbReference type="NCBIfam" id="TIGR02436">
    <property type="entry name" value="four helix bundle protein"/>
    <property type="match status" value="1"/>
</dbReference>
<dbReference type="Gene3D" id="1.20.1440.60">
    <property type="entry name" value="23S rRNA-intervening sequence"/>
    <property type="match status" value="1"/>
</dbReference>
<protein>
    <submittedName>
        <fullName evidence="1">Four helix bundle protein</fullName>
    </submittedName>
</protein>
<dbReference type="Proteomes" id="UP001168552">
    <property type="component" value="Unassembled WGS sequence"/>
</dbReference>
<dbReference type="RefSeq" id="WP_320002442.1">
    <property type="nucleotide sequence ID" value="NZ_JAUHJS010000001.1"/>
</dbReference>
<comment type="caution">
    <text evidence="1">The sequence shown here is derived from an EMBL/GenBank/DDBJ whole genome shotgun (WGS) entry which is preliminary data.</text>
</comment>
<accession>A0ABT8F0K4</accession>
<dbReference type="InterPro" id="IPR012657">
    <property type="entry name" value="23S_rRNA-intervening_sequence"/>
</dbReference>
<evidence type="ECO:0000313" key="2">
    <source>
        <dbReference type="Proteomes" id="UP001168552"/>
    </source>
</evidence>
<organism evidence="1 2">
    <name type="scientific">Shiella aurantiaca</name>
    <dbReference type="NCBI Taxonomy" id="3058365"/>
    <lineage>
        <taxon>Bacteria</taxon>
        <taxon>Pseudomonadati</taxon>
        <taxon>Bacteroidota</taxon>
        <taxon>Cytophagia</taxon>
        <taxon>Cytophagales</taxon>
        <taxon>Shiellaceae</taxon>
        <taxon>Shiella</taxon>
    </lineage>
</organism>
<dbReference type="PANTHER" id="PTHR38471">
    <property type="entry name" value="FOUR HELIX BUNDLE PROTEIN"/>
    <property type="match status" value="1"/>
</dbReference>
<dbReference type="SUPFAM" id="SSF158446">
    <property type="entry name" value="IVS-encoded protein-like"/>
    <property type="match status" value="1"/>
</dbReference>
<dbReference type="CDD" id="cd16377">
    <property type="entry name" value="23S_rRNA_IVP_like"/>
    <property type="match status" value="1"/>
</dbReference>
<gene>
    <name evidence="1" type="ORF">QWY31_00290</name>
</gene>
<evidence type="ECO:0000313" key="1">
    <source>
        <dbReference type="EMBL" id="MDN4163913.1"/>
    </source>
</evidence>
<dbReference type="EMBL" id="JAUHJS010000001">
    <property type="protein sequence ID" value="MDN4163913.1"/>
    <property type="molecule type" value="Genomic_DNA"/>
</dbReference>
<name>A0ABT8F0K4_9BACT</name>